<dbReference type="PATRIC" id="fig|552518.3.peg.2988"/>
<organism evidence="4 5">
    <name type="scientific">Elstera litoralis</name>
    <dbReference type="NCBI Taxonomy" id="552518"/>
    <lineage>
        <taxon>Bacteria</taxon>
        <taxon>Pseudomonadati</taxon>
        <taxon>Pseudomonadota</taxon>
        <taxon>Alphaproteobacteria</taxon>
        <taxon>Rhodospirillales</taxon>
        <taxon>Rhodospirillaceae</taxon>
        <taxon>Elstera</taxon>
    </lineage>
</organism>
<dbReference type="OrthoDB" id="9782564at2"/>
<dbReference type="RefSeq" id="WP_045776683.1">
    <property type="nucleotide sequence ID" value="NZ_LAJY01000451.1"/>
</dbReference>
<evidence type="ECO:0000313" key="5">
    <source>
        <dbReference type="Proteomes" id="UP000033774"/>
    </source>
</evidence>
<evidence type="ECO:0000313" key="4">
    <source>
        <dbReference type="EMBL" id="KJV08776.1"/>
    </source>
</evidence>
<dbReference type="GO" id="GO:0046872">
    <property type="term" value="F:metal ion binding"/>
    <property type="evidence" value="ECO:0007669"/>
    <property type="project" value="UniProtKB-KW"/>
</dbReference>
<reference evidence="4 5" key="1">
    <citation type="submission" date="2015-03" db="EMBL/GenBank/DDBJ databases">
        <title>Draft genome sequence of Elstera litoralis.</title>
        <authorList>
            <person name="Rahalkar M.C."/>
            <person name="Dhakephalkar P.K."/>
            <person name="Pore S.D."/>
            <person name="Arora P."/>
            <person name="Kapse N.G."/>
            <person name="Pandit P.S."/>
        </authorList>
    </citation>
    <scope>NUCLEOTIDE SEQUENCE [LARGE SCALE GENOMIC DNA]</scope>
    <source>
        <strain evidence="4 5">Dia-1</strain>
    </source>
</reference>
<dbReference type="SUPFAM" id="SSF54909">
    <property type="entry name" value="Dimeric alpha+beta barrel"/>
    <property type="match status" value="1"/>
</dbReference>
<name>A0A0F3IPW5_9PROT</name>
<dbReference type="GO" id="GO:0016491">
    <property type="term" value="F:oxidoreductase activity"/>
    <property type="evidence" value="ECO:0007669"/>
    <property type="project" value="InterPro"/>
</dbReference>
<gene>
    <name evidence="4" type="ORF">VZ95_15610</name>
</gene>
<evidence type="ECO:0000256" key="2">
    <source>
        <dbReference type="ARBA" id="ARBA00022723"/>
    </source>
</evidence>
<comment type="caution">
    <text evidence="4">The sequence shown here is derived from an EMBL/GenBank/DDBJ whole genome shotgun (WGS) entry which is preliminary data.</text>
</comment>
<proteinExistence type="predicted"/>
<dbReference type="Pfam" id="PF06778">
    <property type="entry name" value="Chlor_dismutase"/>
    <property type="match status" value="1"/>
</dbReference>
<accession>A0A0F3IPW5</accession>
<dbReference type="InterPro" id="IPR011008">
    <property type="entry name" value="Dimeric_a/b-barrel"/>
</dbReference>
<dbReference type="Gene3D" id="3.30.70.3420">
    <property type="match status" value="1"/>
</dbReference>
<evidence type="ECO:0000256" key="1">
    <source>
        <dbReference type="ARBA" id="ARBA00022617"/>
    </source>
</evidence>
<sequence>MNVNPRLYRFIGGNQGEWSVLAIRSVIGETLPMAARLAVVQGNGPVENSAWALSGVTSYGRYATQTEQASLAAVQVPPGRAESTCAALIPIKKNAAWWNLTQDARRQIFEERSRHTAIGVRYLPAIARRLHHCRDLAEPAPFDFLTWFDYAADQTQAFEDLVGALRQTEEWAYVEREVDIRLTRAG</sequence>
<evidence type="ECO:0000256" key="3">
    <source>
        <dbReference type="ARBA" id="ARBA00023004"/>
    </source>
</evidence>
<dbReference type="GO" id="GO:0020037">
    <property type="term" value="F:heme binding"/>
    <property type="evidence" value="ECO:0007669"/>
    <property type="project" value="InterPro"/>
</dbReference>
<keyword evidence="1" id="KW-0349">Heme</keyword>
<dbReference type="AlphaFoldDB" id="A0A0F3IPW5"/>
<protein>
    <submittedName>
        <fullName evidence="4">Chlorite dismutase</fullName>
    </submittedName>
</protein>
<dbReference type="Proteomes" id="UP000033774">
    <property type="component" value="Unassembled WGS sequence"/>
</dbReference>
<dbReference type="InterPro" id="IPR010644">
    <property type="entry name" value="ChdC/CLD"/>
</dbReference>
<keyword evidence="5" id="KW-1185">Reference proteome</keyword>
<keyword evidence="2" id="KW-0479">Metal-binding</keyword>
<dbReference type="EMBL" id="LAJY01000451">
    <property type="protein sequence ID" value="KJV08776.1"/>
    <property type="molecule type" value="Genomic_DNA"/>
</dbReference>
<keyword evidence="3" id="KW-0408">Iron</keyword>